<sequence length="47" mass="5121">MPTDLRSALSSRVVIGDGAMGTMLQGYDLTLEDFEQLEGCNEVLSRT</sequence>
<keyword evidence="1" id="KW-0808">Transferase</keyword>
<feature type="non-terminal residue" evidence="1">
    <location>
        <position position="47"/>
    </location>
</feature>
<protein>
    <submittedName>
        <fullName evidence="1">5-methyltetrahydrofolate--homocysteine methyltransferase</fullName>
        <ecNumber evidence="1">2.1.1.13</ecNumber>
    </submittedName>
</protein>
<dbReference type="EMBL" id="CADCTS010000018">
    <property type="protein sequence ID" value="CAA9285882.1"/>
    <property type="molecule type" value="Genomic_DNA"/>
</dbReference>
<dbReference type="GO" id="GO:0032259">
    <property type="term" value="P:methylation"/>
    <property type="evidence" value="ECO:0007669"/>
    <property type="project" value="UniProtKB-KW"/>
</dbReference>
<dbReference type="Gene3D" id="3.20.20.330">
    <property type="entry name" value="Homocysteine-binding-like domain"/>
    <property type="match status" value="1"/>
</dbReference>
<dbReference type="EC" id="2.1.1.13" evidence="1"/>
<accession>A0A6J4JRW4</accession>
<reference evidence="1" key="1">
    <citation type="submission" date="2020-02" db="EMBL/GenBank/DDBJ databases">
        <authorList>
            <person name="Meier V. D."/>
        </authorList>
    </citation>
    <scope>NUCLEOTIDE SEQUENCE</scope>
    <source>
        <strain evidence="1">AVDCRST_MAG48</strain>
    </source>
</reference>
<dbReference type="GO" id="GO:0008705">
    <property type="term" value="F:methionine synthase activity"/>
    <property type="evidence" value="ECO:0007669"/>
    <property type="project" value="UniProtKB-EC"/>
</dbReference>
<gene>
    <name evidence="1" type="ORF">AVDCRST_MAG48-113</name>
</gene>
<dbReference type="SUPFAM" id="SSF82282">
    <property type="entry name" value="Homocysteine S-methyltransferase"/>
    <property type="match status" value="1"/>
</dbReference>
<dbReference type="InterPro" id="IPR036589">
    <property type="entry name" value="HCY_dom_sf"/>
</dbReference>
<evidence type="ECO:0000313" key="1">
    <source>
        <dbReference type="EMBL" id="CAA9285882.1"/>
    </source>
</evidence>
<keyword evidence="1" id="KW-0489">Methyltransferase</keyword>
<proteinExistence type="predicted"/>
<name>A0A6J4JRW4_9ACTN</name>
<dbReference type="AlphaFoldDB" id="A0A6J4JRW4"/>
<organism evidence="1">
    <name type="scientific">uncultured Friedmanniella sp</name>
    <dbReference type="NCBI Taxonomy" id="335381"/>
    <lineage>
        <taxon>Bacteria</taxon>
        <taxon>Bacillati</taxon>
        <taxon>Actinomycetota</taxon>
        <taxon>Actinomycetes</taxon>
        <taxon>Propionibacteriales</taxon>
        <taxon>Nocardioidaceae</taxon>
        <taxon>Friedmanniella</taxon>
        <taxon>environmental samples</taxon>
    </lineage>
</organism>